<name>A0A1D8NG89_YARLL</name>
<dbReference type="Pfam" id="PF07978">
    <property type="entry name" value="NIPSNAP"/>
    <property type="match status" value="1"/>
</dbReference>
<dbReference type="VEuPathDB" id="FungiDB:YALI0_D25322g"/>
<feature type="region of interest" description="Disordered" evidence="2">
    <location>
        <begin position="1"/>
        <end position="21"/>
    </location>
</feature>
<dbReference type="InterPro" id="IPR011008">
    <property type="entry name" value="Dimeric_a/b-barrel"/>
</dbReference>
<evidence type="ECO:0000256" key="1">
    <source>
        <dbReference type="ARBA" id="ARBA00005291"/>
    </source>
</evidence>
<dbReference type="FunFam" id="3.30.70.100:FF:000004">
    <property type="entry name" value="NIPSNAP family protein"/>
    <property type="match status" value="1"/>
</dbReference>
<dbReference type="FunFam" id="3.30.70.100:FF:000037">
    <property type="entry name" value="NIPSNAP family protein"/>
    <property type="match status" value="1"/>
</dbReference>
<proteinExistence type="inferred from homology"/>
<feature type="transmembrane region" description="Helical" evidence="3">
    <location>
        <begin position="29"/>
        <end position="47"/>
    </location>
</feature>
<evidence type="ECO:0000256" key="3">
    <source>
        <dbReference type="SAM" id="Phobius"/>
    </source>
</evidence>
<comment type="similarity">
    <text evidence="1">Belongs to the NipSnap family.</text>
</comment>
<dbReference type="InterPro" id="IPR051557">
    <property type="entry name" value="NipSnap_domain"/>
</dbReference>
<dbReference type="VEuPathDB" id="FungiDB:YALI1_D33599g"/>
<dbReference type="RefSeq" id="XP_503269.3">
    <property type="nucleotide sequence ID" value="XM_503269.3"/>
</dbReference>
<feature type="domain" description="NIPSNAP" evidence="4">
    <location>
        <begin position="393"/>
        <end position="490"/>
    </location>
</feature>
<dbReference type="AlphaFoldDB" id="A0A1D8NG89"/>
<protein>
    <recommendedName>
        <fullName evidence="4">NIPSNAP domain-containing protein</fullName>
    </recommendedName>
</protein>
<feature type="region of interest" description="Disordered" evidence="2">
    <location>
        <begin position="201"/>
        <end position="243"/>
    </location>
</feature>
<dbReference type="KEGG" id="yli:2910936"/>
<sequence length="492" mass="55981">MGAQAPDGRDGQERKRKSKRWTARAKARPSVDFAVLWFCGFVVWGLMRRLRLVATLLGCLSGKLRGAGDLLSGRLLSERCKVRLWCRRFGAGLLGVVSFARWEVYEGAGWRVSRSFHLPSITLPSLSPPTPRRSHHIHDKFTTASTSSPYNLCRAHHTLNAVTTFSVVHTHHVITTTHRHNMKRITNFTSRLTAALPKFSPLSIKSQPSPSLTVDENKPLTPEQSSPTYKSLQKDSQGASQTGGSGLFKSFLYGSEEGKKDMADLEQSFSKALVRGKYVHEVGIHSVIPAAAPEYLDLVSKYYPLIAANPEHNVNLVGSWRHVVGDQDTYTHIWEFKGYPGFHNSQVSIHKDPLYIEYLQKLRPLLRSRQSHLMQEFNFWGGTASPRQYGGIFELRTYDLKPGKLMEWETSWKRGLECRKQVMEPVGAWFTNLGDIHQVRHLWQFADLEHRRISRQKCWELPGWSDTVHETVELTQKMQSNILVPLSFSPLK</sequence>
<dbReference type="SUPFAM" id="SSF54909">
    <property type="entry name" value="Dimeric alpha+beta barrel"/>
    <property type="match status" value="2"/>
</dbReference>
<dbReference type="eggNOG" id="KOG2883">
    <property type="taxonomic scope" value="Eukaryota"/>
</dbReference>
<feature type="compositionally biased region" description="Polar residues" evidence="2">
    <location>
        <begin position="222"/>
        <end position="240"/>
    </location>
</feature>
<reference evidence="5 6" key="1">
    <citation type="journal article" date="2016" name="PLoS ONE">
        <title>Sequence Assembly of Yarrowia lipolytica Strain W29/CLIB89 Shows Transposable Element Diversity.</title>
        <authorList>
            <person name="Magnan C."/>
            <person name="Yu J."/>
            <person name="Chang I."/>
            <person name="Jahn E."/>
            <person name="Kanomata Y."/>
            <person name="Wu J."/>
            <person name="Zeller M."/>
            <person name="Oakes M."/>
            <person name="Baldi P."/>
            <person name="Sandmeyer S."/>
        </authorList>
    </citation>
    <scope>NUCLEOTIDE SEQUENCE [LARGE SCALE GENOMIC DNA]</scope>
    <source>
        <strain evidence="6">CLIB89(W29)</strain>
    </source>
</reference>
<evidence type="ECO:0000259" key="4">
    <source>
        <dbReference type="Pfam" id="PF07978"/>
    </source>
</evidence>
<keyword evidence="3" id="KW-0812">Transmembrane</keyword>
<gene>
    <name evidence="5" type="ORF">YALI1_D33599g</name>
</gene>
<dbReference type="InterPro" id="IPR012577">
    <property type="entry name" value="NIPSNAP"/>
</dbReference>
<keyword evidence="3" id="KW-1133">Transmembrane helix</keyword>
<accession>A0A1D8NG89</accession>
<dbReference type="GO" id="GO:0005739">
    <property type="term" value="C:mitochondrion"/>
    <property type="evidence" value="ECO:0007669"/>
    <property type="project" value="TreeGrafter"/>
</dbReference>
<dbReference type="GO" id="GO:0000423">
    <property type="term" value="P:mitophagy"/>
    <property type="evidence" value="ECO:0007669"/>
    <property type="project" value="UniProtKB-ARBA"/>
</dbReference>
<dbReference type="GeneID" id="2910936"/>
<feature type="compositionally biased region" description="Polar residues" evidence="2">
    <location>
        <begin position="203"/>
        <end position="214"/>
    </location>
</feature>
<dbReference type="PANTHER" id="PTHR21017:SF17">
    <property type="entry name" value="PROTEIN NIPSNAP"/>
    <property type="match status" value="1"/>
</dbReference>
<evidence type="ECO:0000256" key="2">
    <source>
        <dbReference type="SAM" id="MobiDB-lite"/>
    </source>
</evidence>
<dbReference type="PANTHER" id="PTHR21017">
    <property type="entry name" value="NIPSNAP-RELATED"/>
    <property type="match status" value="1"/>
</dbReference>
<dbReference type="Gene3D" id="3.30.70.100">
    <property type="match status" value="2"/>
</dbReference>
<evidence type="ECO:0000313" key="5">
    <source>
        <dbReference type="EMBL" id="AOW04630.1"/>
    </source>
</evidence>
<dbReference type="EMBL" id="CP017556">
    <property type="protein sequence ID" value="AOW04630.1"/>
    <property type="molecule type" value="Genomic_DNA"/>
</dbReference>
<organism evidence="5 6">
    <name type="scientific">Yarrowia lipolytica</name>
    <name type="common">Candida lipolytica</name>
    <dbReference type="NCBI Taxonomy" id="4952"/>
    <lineage>
        <taxon>Eukaryota</taxon>
        <taxon>Fungi</taxon>
        <taxon>Dikarya</taxon>
        <taxon>Ascomycota</taxon>
        <taxon>Saccharomycotina</taxon>
        <taxon>Dipodascomycetes</taxon>
        <taxon>Dipodascales</taxon>
        <taxon>Dipodascales incertae sedis</taxon>
        <taxon>Yarrowia</taxon>
    </lineage>
</organism>
<evidence type="ECO:0000313" key="6">
    <source>
        <dbReference type="Proteomes" id="UP000182444"/>
    </source>
</evidence>
<keyword evidence="3" id="KW-0472">Membrane</keyword>
<dbReference type="Proteomes" id="UP000182444">
    <property type="component" value="Chromosome 1D"/>
</dbReference>